<evidence type="ECO:0000313" key="1">
    <source>
        <dbReference type="EMBL" id="PZG14424.1"/>
    </source>
</evidence>
<evidence type="ECO:0000313" key="2">
    <source>
        <dbReference type="Proteomes" id="UP000248924"/>
    </source>
</evidence>
<proteinExistence type="predicted"/>
<sequence length="137" mass="13033">MVIRLPGAVRSAACDAVVDRLDAGSGPGTIEIRTGGQPASAGDAASGVLLATFTLADPAFGAAAAGVAAIAVDPEPETVGVAAGTAGWWRAKDSAGVTVMDGSATVTGGGGDLTLNTVAVSIGLALRLTGGTVTMPG</sequence>
<keyword evidence="2" id="KW-1185">Reference proteome</keyword>
<reference evidence="1 2" key="1">
    <citation type="submission" date="2018-01" db="EMBL/GenBank/DDBJ databases">
        <title>Draft genome sequence of Jishengella sp. NA12.</title>
        <authorList>
            <person name="Sahin N."/>
            <person name="Ay H."/>
            <person name="Saygin H."/>
        </authorList>
    </citation>
    <scope>NUCLEOTIDE SEQUENCE [LARGE SCALE GENOMIC DNA]</scope>
    <source>
        <strain evidence="1 2">NA12</strain>
    </source>
</reference>
<dbReference type="EMBL" id="POTY01000149">
    <property type="protein sequence ID" value="PZG14424.1"/>
    <property type="molecule type" value="Genomic_DNA"/>
</dbReference>
<dbReference type="OrthoDB" id="3541940at2"/>
<accession>A0A2W2FG34</accession>
<organism evidence="1 2">
    <name type="scientific">Micromonospora craterilacus</name>
    <dbReference type="NCBI Taxonomy" id="1655439"/>
    <lineage>
        <taxon>Bacteria</taxon>
        <taxon>Bacillati</taxon>
        <taxon>Actinomycetota</taxon>
        <taxon>Actinomycetes</taxon>
        <taxon>Micromonosporales</taxon>
        <taxon>Micromonosporaceae</taxon>
        <taxon>Micromonospora</taxon>
    </lineage>
</organism>
<dbReference type="AlphaFoldDB" id="A0A2W2FG34"/>
<gene>
    <name evidence="1" type="ORF">C1I95_21780</name>
</gene>
<protein>
    <submittedName>
        <fullName evidence="1">Uncharacterized protein</fullName>
    </submittedName>
</protein>
<dbReference type="RefSeq" id="WP_111216076.1">
    <property type="nucleotide sequence ID" value="NZ_POTY01000149.1"/>
</dbReference>
<comment type="caution">
    <text evidence="1">The sequence shown here is derived from an EMBL/GenBank/DDBJ whole genome shotgun (WGS) entry which is preliminary data.</text>
</comment>
<name>A0A2W2FG34_9ACTN</name>
<dbReference type="Proteomes" id="UP000248924">
    <property type="component" value="Unassembled WGS sequence"/>
</dbReference>